<accession>A0A101T0I0</accession>
<proteinExistence type="predicted"/>
<dbReference type="Gene3D" id="3.20.20.370">
    <property type="entry name" value="Glycoside hydrolase/deacetylase"/>
    <property type="match status" value="1"/>
</dbReference>
<organism evidence="6 7">
    <name type="scientific">Streptomyces bungoensis</name>
    <dbReference type="NCBI Taxonomy" id="285568"/>
    <lineage>
        <taxon>Bacteria</taxon>
        <taxon>Bacillati</taxon>
        <taxon>Actinomycetota</taxon>
        <taxon>Actinomycetes</taxon>
        <taxon>Kitasatosporales</taxon>
        <taxon>Streptomycetaceae</taxon>
        <taxon>Streptomyces</taxon>
    </lineage>
</organism>
<dbReference type="EMBL" id="LMWX01000027">
    <property type="protein sequence ID" value="KUN83553.1"/>
    <property type="molecule type" value="Genomic_DNA"/>
</dbReference>
<evidence type="ECO:0000313" key="6">
    <source>
        <dbReference type="EMBL" id="KUN83553.1"/>
    </source>
</evidence>
<feature type="transmembrane region" description="Helical" evidence="4">
    <location>
        <begin position="23"/>
        <end position="43"/>
    </location>
</feature>
<dbReference type="InterPro" id="IPR011330">
    <property type="entry name" value="Glyco_hydro/deAcase_b/a-brl"/>
</dbReference>
<dbReference type="InterPro" id="IPR002509">
    <property type="entry name" value="NODB_dom"/>
</dbReference>
<keyword evidence="7" id="KW-1185">Reference proteome</keyword>
<dbReference type="STRING" id="285568.AQJ66_18180"/>
<feature type="domain" description="NodB homology" evidence="5">
    <location>
        <begin position="140"/>
        <end position="209"/>
    </location>
</feature>
<dbReference type="RefSeq" id="WP_061922815.1">
    <property type="nucleotide sequence ID" value="NZ_KQ948858.1"/>
</dbReference>
<comment type="caution">
    <text evidence="6">The sequence shown here is derived from an EMBL/GenBank/DDBJ whole genome shotgun (WGS) entry which is preliminary data.</text>
</comment>
<evidence type="ECO:0000256" key="3">
    <source>
        <dbReference type="SAM" id="MobiDB-lite"/>
    </source>
</evidence>
<evidence type="ECO:0000313" key="7">
    <source>
        <dbReference type="Proteomes" id="UP000053024"/>
    </source>
</evidence>
<dbReference type="PANTHER" id="PTHR34216">
    <property type="match status" value="1"/>
</dbReference>
<comment type="subcellular location">
    <subcellularLocation>
        <location evidence="1">Secreted</location>
    </subcellularLocation>
</comment>
<name>A0A101T0I0_9ACTN</name>
<dbReference type="Proteomes" id="UP000053024">
    <property type="component" value="Unassembled WGS sequence"/>
</dbReference>
<dbReference type="SUPFAM" id="SSF88713">
    <property type="entry name" value="Glycoside hydrolase/deacetylase"/>
    <property type="match status" value="1"/>
</dbReference>
<keyword evidence="2" id="KW-0732">Signal</keyword>
<dbReference type="OrthoDB" id="3455067at2"/>
<dbReference type="GO" id="GO:0005576">
    <property type="term" value="C:extracellular region"/>
    <property type="evidence" value="ECO:0007669"/>
    <property type="project" value="UniProtKB-SubCell"/>
</dbReference>
<keyword evidence="4" id="KW-1133">Transmembrane helix</keyword>
<protein>
    <recommendedName>
        <fullName evidence="5">NodB homology domain-containing protein</fullName>
    </recommendedName>
</protein>
<gene>
    <name evidence="6" type="ORF">AQJ66_18180</name>
</gene>
<dbReference type="AlphaFoldDB" id="A0A101T0I0"/>
<reference evidence="6 7" key="1">
    <citation type="submission" date="2015-10" db="EMBL/GenBank/DDBJ databases">
        <title>Draft genome sequence of Streptomyces bungoensis DSM 41781, type strain for the species Streptomyces bungoensis.</title>
        <authorList>
            <person name="Ruckert C."/>
            <person name="Winkler A."/>
            <person name="Kalinowski J."/>
            <person name="Kampfer P."/>
            <person name="Glaeser S."/>
        </authorList>
    </citation>
    <scope>NUCLEOTIDE SEQUENCE [LARGE SCALE GENOMIC DNA]</scope>
    <source>
        <strain evidence="6 7">DSM 41781</strain>
    </source>
</reference>
<dbReference type="Pfam" id="PF01522">
    <property type="entry name" value="Polysacc_deac_1"/>
    <property type="match status" value="1"/>
</dbReference>
<evidence type="ECO:0000256" key="1">
    <source>
        <dbReference type="ARBA" id="ARBA00004613"/>
    </source>
</evidence>
<evidence type="ECO:0000256" key="2">
    <source>
        <dbReference type="ARBA" id="ARBA00022729"/>
    </source>
</evidence>
<feature type="region of interest" description="Disordered" evidence="3">
    <location>
        <begin position="1"/>
        <end position="20"/>
    </location>
</feature>
<dbReference type="PROSITE" id="PS51677">
    <property type="entry name" value="NODB"/>
    <property type="match status" value="1"/>
</dbReference>
<keyword evidence="4" id="KW-0812">Transmembrane</keyword>
<evidence type="ECO:0000259" key="5">
    <source>
        <dbReference type="PROSITE" id="PS51677"/>
    </source>
</evidence>
<dbReference type="PANTHER" id="PTHR34216:SF3">
    <property type="entry name" value="POLY-BETA-1,6-N-ACETYL-D-GLUCOSAMINE N-DEACETYLASE"/>
    <property type="match status" value="1"/>
</dbReference>
<sequence>MTPDESFAAPSPRRRPRRGPGHYAARAGLVLLALAVLALPFYAATEYYLYQKYVSTQVDTTAVDLASADTSAWAAQVKSLPATSAPVVLAYHDIGYNKSDYAVTPKAFEAQMAALEQAGYRSLTTDEFADYLKGGPAPPRSVYITFDDGPNGLWVYGDRILARHHMHGTVFLITGRVDQRPYYLSWKEIQRMVDSGRWDFQDHTHDLHRRAAVDAAGHTASMLANRLWLKGENRLETPEEYKTRVSADIERSFVDFADHGLAKPQVFAFPFSEATEKVNLPKPGPSLQGLMDHYFTATMTNESSRPLTASRRAAAARVVQRLEVVSGTKLDRLMSDIARWTQVAPSDPAPLAHPELWERNDGAGPADIDAFTGKRPTPSVSARYVSADYRDMSSADWTGYQVDATVGNLGDGTNQGGVQVRHGSVEPVDVSVSQGSLLLSVKGRHVGEAKLTPAVSHHVRVTVKGRTTTVQVDDTVTLHHTSRLPAADTTGGIGIRVGINRSGAAWPRFTALSVKALTGVFTGSGGTQQSVSAAHLMDPAAQWLSAPGVPAPFHISRAAIEPTGRTLSAYGAYQPGRTEGWTGYTVTGTVRRLSGSGVRGAIWVRVGSALAISVQVGRDQLNVLSGDADNQQVVGTRALTAADSHRVSVTVTEGSTVIAVDGSTRMTLMAKSETGGVAYSAYRDMTRHSWPTVTDLVVTSRGSS</sequence>
<dbReference type="GO" id="GO:0016810">
    <property type="term" value="F:hydrolase activity, acting on carbon-nitrogen (but not peptide) bonds"/>
    <property type="evidence" value="ECO:0007669"/>
    <property type="project" value="InterPro"/>
</dbReference>
<evidence type="ECO:0000256" key="4">
    <source>
        <dbReference type="SAM" id="Phobius"/>
    </source>
</evidence>
<dbReference type="GO" id="GO:0005975">
    <property type="term" value="P:carbohydrate metabolic process"/>
    <property type="evidence" value="ECO:0007669"/>
    <property type="project" value="InterPro"/>
</dbReference>
<keyword evidence="4" id="KW-0472">Membrane</keyword>
<dbReference type="InterPro" id="IPR051398">
    <property type="entry name" value="Polysacch_Deacetylase"/>
</dbReference>